<reference evidence="2 3" key="1">
    <citation type="submission" date="2018-06" db="EMBL/GenBank/DDBJ databases">
        <authorList>
            <consortium name="Pathogen Informatics"/>
            <person name="Doyle S."/>
        </authorList>
    </citation>
    <scope>NUCLEOTIDE SEQUENCE [LARGE SCALE GENOMIC DNA]</scope>
    <source>
        <strain evidence="2 3">NCTC11088</strain>
    </source>
</reference>
<keyword evidence="1" id="KW-1003">Cell membrane</keyword>
<dbReference type="AlphaFoldDB" id="A0A379DE76"/>
<dbReference type="PANTHER" id="PTHR33383:SF1">
    <property type="entry name" value="MEMBRANE PROTEIN INSERTION EFFICIENCY FACTOR-RELATED"/>
    <property type="match status" value="1"/>
</dbReference>
<evidence type="ECO:0000256" key="1">
    <source>
        <dbReference type="HAMAP-Rule" id="MF_00386"/>
    </source>
</evidence>
<proteinExistence type="inferred from homology"/>
<dbReference type="NCBIfam" id="TIGR00278">
    <property type="entry name" value="membrane protein insertion efficiency factor YidD"/>
    <property type="match status" value="1"/>
</dbReference>
<dbReference type="SMART" id="SM01234">
    <property type="entry name" value="Haemolytic"/>
    <property type="match status" value="1"/>
</dbReference>
<accession>A0A379DE76</accession>
<comment type="similarity">
    <text evidence="1">Belongs to the UPF0161 family.</text>
</comment>
<evidence type="ECO:0000313" key="3">
    <source>
        <dbReference type="Proteomes" id="UP000254777"/>
    </source>
</evidence>
<protein>
    <recommendedName>
        <fullName evidence="1">Putative membrane protein insertion efficiency factor</fullName>
    </recommendedName>
</protein>
<dbReference type="PANTHER" id="PTHR33383">
    <property type="entry name" value="MEMBRANE PROTEIN INSERTION EFFICIENCY FACTOR-RELATED"/>
    <property type="match status" value="1"/>
</dbReference>
<dbReference type="RefSeq" id="WP_004819613.1">
    <property type="nucleotide sequence ID" value="NZ_UGTH01000001.1"/>
</dbReference>
<evidence type="ECO:0000313" key="2">
    <source>
        <dbReference type="EMBL" id="SUB75583.1"/>
    </source>
</evidence>
<organism evidence="2 3">
    <name type="scientific">Peptoniphilus indolicus</name>
    <dbReference type="NCBI Taxonomy" id="33030"/>
    <lineage>
        <taxon>Bacteria</taxon>
        <taxon>Bacillati</taxon>
        <taxon>Bacillota</taxon>
        <taxon>Tissierellia</taxon>
        <taxon>Tissierellales</taxon>
        <taxon>Peptoniphilaceae</taxon>
        <taxon>Peptoniphilus</taxon>
    </lineage>
</organism>
<name>A0A379DE76_9FIRM</name>
<dbReference type="EMBL" id="UGTH01000001">
    <property type="protein sequence ID" value="SUB75583.1"/>
    <property type="molecule type" value="Genomic_DNA"/>
</dbReference>
<dbReference type="GO" id="GO:0005886">
    <property type="term" value="C:plasma membrane"/>
    <property type="evidence" value="ECO:0007669"/>
    <property type="project" value="UniProtKB-SubCell"/>
</dbReference>
<comment type="function">
    <text evidence="1">Could be involved in insertion of integral membrane proteins into the membrane.</text>
</comment>
<dbReference type="InterPro" id="IPR002696">
    <property type="entry name" value="Membr_insert_effic_factor_YidD"/>
</dbReference>
<comment type="subcellular location">
    <subcellularLocation>
        <location evidence="1">Cell membrane</location>
        <topology evidence="1">Peripheral membrane protein</topology>
        <orientation evidence="1">Cytoplasmic side</orientation>
    </subcellularLocation>
</comment>
<dbReference type="HAMAP" id="MF_00386">
    <property type="entry name" value="UPF0161_YidD"/>
    <property type="match status" value="1"/>
</dbReference>
<dbReference type="Pfam" id="PF01809">
    <property type="entry name" value="YidD"/>
    <property type="match status" value="1"/>
</dbReference>
<gene>
    <name evidence="2" type="primary">yidD</name>
    <name evidence="2" type="ORF">NCTC11088_01381</name>
</gene>
<keyword evidence="1" id="KW-0472">Membrane</keyword>
<dbReference type="Proteomes" id="UP000254777">
    <property type="component" value="Unassembled WGS sequence"/>
</dbReference>
<sequence>MVKIAKLLIRFYQNYISKYILVGSHCRFTPTCSEYAYQAYDKYGFFKGTYLAVRRILKCHPFHKGGYDPLV</sequence>